<accession>A0A1A9VLX3</accession>
<protein>
    <submittedName>
        <fullName evidence="1">Uncharacterized protein</fullName>
    </submittedName>
</protein>
<dbReference type="VEuPathDB" id="VectorBase:GAUT041217"/>
<evidence type="ECO:0000313" key="1">
    <source>
        <dbReference type="EnsemblMetazoa" id="GAUT041217-PA"/>
    </source>
</evidence>
<evidence type="ECO:0000313" key="2">
    <source>
        <dbReference type="Proteomes" id="UP000078200"/>
    </source>
</evidence>
<dbReference type="EnsemblMetazoa" id="GAUT041217-RA">
    <property type="protein sequence ID" value="GAUT041217-PA"/>
    <property type="gene ID" value="GAUT041217"/>
</dbReference>
<reference evidence="1" key="1">
    <citation type="submission" date="2020-05" db="UniProtKB">
        <authorList>
            <consortium name="EnsemblMetazoa"/>
        </authorList>
    </citation>
    <scope>IDENTIFICATION</scope>
    <source>
        <strain evidence="1">TTRI</strain>
    </source>
</reference>
<dbReference type="Proteomes" id="UP000078200">
    <property type="component" value="Unassembled WGS sequence"/>
</dbReference>
<keyword evidence="2" id="KW-1185">Reference proteome</keyword>
<name>A0A1A9VLX3_GLOAU</name>
<proteinExistence type="predicted"/>
<dbReference type="AlphaFoldDB" id="A0A1A9VLX3"/>
<organism evidence="1 2">
    <name type="scientific">Glossina austeni</name>
    <name type="common">Savannah tsetse fly</name>
    <dbReference type="NCBI Taxonomy" id="7395"/>
    <lineage>
        <taxon>Eukaryota</taxon>
        <taxon>Metazoa</taxon>
        <taxon>Ecdysozoa</taxon>
        <taxon>Arthropoda</taxon>
        <taxon>Hexapoda</taxon>
        <taxon>Insecta</taxon>
        <taxon>Pterygota</taxon>
        <taxon>Neoptera</taxon>
        <taxon>Endopterygota</taxon>
        <taxon>Diptera</taxon>
        <taxon>Brachycera</taxon>
        <taxon>Muscomorpha</taxon>
        <taxon>Hippoboscoidea</taxon>
        <taxon>Glossinidae</taxon>
        <taxon>Glossina</taxon>
    </lineage>
</organism>
<sequence length="116" mass="13425">MCIRCMVEYVRLTVSPQGANKLRFIINFIGHRIDSAASDQRIREVLIRKLCVRQGERNDTKCKGEHENNIINGICKATELSQMHFMAAFEKRKDDIEMNVNSPQTTYITTFKFIPS</sequence>